<reference evidence="1" key="1">
    <citation type="submission" date="2024-05" db="EMBL/GenBank/DDBJ databases">
        <title>Herbiconiux sp. A18JL235.</title>
        <authorList>
            <person name="Zhang G."/>
        </authorList>
    </citation>
    <scope>NUCLEOTIDE SEQUENCE</scope>
    <source>
        <strain evidence="1">A18JL235</strain>
        <plasmid evidence="1">unnamed2</plasmid>
    </source>
</reference>
<protein>
    <submittedName>
        <fullName evidence="1">Uncharacterized protein</fullName>
    </submittedName>
</protein>
<proteinExistence type="predicted"/>
<gene>
    <name evidence="1" type="ORF">ABFY20_20075</name>
</gene>
<dbReference type="EMBL" id="CP162513">
    <property type="protein sequence ID" value="XDI07610.1"/>
    <property type="molecule type" value="Genomic_DNA"/>
</dbReference>
<dbReference type="AlphaFoldDB" id="A0AB39BN91"/>
<name>A0AB39BN91_9MICO</name>
<dbReference type="RefSeq" id="WP_368499975.1">
    <property type="nucleotide sequence ID" value="NZ_CP162513.1"/>
</dbReference>
<geneLocation type="plasmid" evidence="1">
    <name>unnamed2</name>
</geneLocation>
<evidence type="ECO:0000313" key="1">
    <source>
        <dbReference type="EMBL" id="XDI07610.1"/>
    </source>
</evidence>
<sequence length="85" mass="9603">MHESVDTLIDFLTATHPGVSYRIILHDPTSTFAQDHDWTVLRGYPLIVEDRPDYWLITAHPTTTQDPEYQLDTATGHITPVSQAA</sequence>
<accession>A0AB39BN91</accession>
<keyword evidence="1" id="KW-0614">Plasmid</keyword>
<organism evidence="1">
    <name type="scientific">Herbiconiux sp. A18JL235</name>
    <dbReference type="NCBI Taxonomy" id="3152363"/>
    <lineage>
        <taxon>Bacteria</taxon>
        <taxon>Bacillati</taxon>
        <taxon>Actinomycetota</taxon>
        <taxon>Actinomycetes</taxon>
        <taxon>Micrococcales</taxon>
        <taxon>Microbacteriaceae</taxon>
        <taxon>Herbiconiux</taxon>
    </lineage>
</organism>